<evidence type="ECO:0000256" key="6">
    <source>
        <dbReference type="SAM" id="MobiDB-lite"/>
    </source>
</evidence>
<feature type="domain" description="Histidine kinase" evidence="8">
    <location>
        <begin position="140"/>
        <end position="328"/>
    </location>
</feature>
<dbReference type="Pfam" id="PF02518">
    <property type="entry name" value="HATPase_c"/>
    <property type="match status" value="1"/>
</dbReference>
<dbReference type="InterPro" id="IPR003594">
    <property type="entry name" value="HATPase_dom"/>
</dbReference>
<evidence type="ECO:0000256" key="2">
    <source>
        <dbReference type="ARBA" id="ARBA00012438"/>
    </source>
</evidence>
<evidence type="ECO:0000256" key="1">
    <source>
        <dbReference type="ARBA" id="ARBA00000085"/>
    </source>
</evidence>
<dbReference type="InterPro" id="IPR005467">
    <property type="entry name" value="His_kinase_dom"/>
</dbReference>
<proteinExistence type="predicted"/>
<gene>
    <name evidence="9" type="ORF">ACFO8L_34485</name>
</gene>
<feature type="region of interest" description="Disordered" evidence="6">
    <location>
        <begin position="314"/>
        <end position="333"/>
    </location>
</feature>
<dbReference type="RefSeq" id="WP_262844907.1">
    <property type="nucleotide sequence ID" value="NZ_JANZYP010000034.1"/>
</dbReference>
<feature type="transmembrane region" description="Helical" evidence="7">
    <location>
        <begin position="32"/>
        <end position="54"/>
    </location>
</feature>
<dbReference type="Gene3D" id="3.30.565.10">
    <property type="entry name" value="Histidine kinase-like ATPase, C-terminal domain"/>
    <property type="match status" value="1"/>
</dbReference>
<dbReference type="CDD" id="cd16917">
    <property type="entry name" value="HATPase_UhpB-NarQ-NarX-like"/>
    <property type="match status" value="1"/>
</dbReference>
<comment type="caution">
    <text evidence="9">The sequence shown here is derived from an EMBL/GenBank/DDBJ whole genome shotgun (WGS) entry which is preliminary data.</text>
</comment>
<dbReference type="PANTHER" id="PTHR24421">
    <property type="entry name" value="NITRATE/NITRITE SENSOR PROTEIN NARX-RELATED"/>
    <property type="match status" value="1"/>
</dbReference>
<evidence type="ECO:0000313" key="9">
    <source>
        <dbReference type="EMBL" id="MFC4591244.1"/>
    </source>
</evidence>
<keyword evidence="7" id="KW-1133">Transmembrane helix</keyword>
<evidence type="ECO:0000259" key="8">
    <source>
        <dbReference type="PROSITE" id="PS50109"/>
    </source>
</evidence>
<dbReference type="InterPro" id="IPR036890">
    <property type="entry name" value="HATPase_C_sf"/>
</dbReference>
<dbReference type="SUPFAM" id="SSF55874">
    <property type="entry name" value="ATPase domain of HSP90 chaperone/DNA topoisomerase II/histidine kinase"/>
    <property type="match status" value="1"/>
</dbReference>
<dbReference type="InterPro" id="IPR050482">
    <property type="entry name" value="Sensor_HK_TwoCompSys"/>
</dbReference>
<organism evidence="9 10">
    <name type="scientific">Sphaerisporangium corydalis</name>
    <dbReference type="NCBI Taxonomy" id="1441875"/>
    <lineage>
        <taxon>Bacteria</taxon>
        <taxon>Bacillati</taxon>
        <taxon>Actinomycetota</taxon>
        <taxon>Actinomycetes</taxon>
        <taxon>Streptosporangiales</taxon>
        <taxon>Streptosporangiaceae</taxon>
        <taxon>Sphaerisporangium</taxon>
    </lineage>
</organism>
<name>A0ABV9ER25_9ACTN</name>
<keyword evidence="7" id="KW-0812">Transmembrane</keyword>
<feature type="region of interest" description="Disordered" evidence="6">
    <location>
        <begin position="115"/>
        <end position="155"/>
    </location>
</feature>
<dbReference type="PROSITE" id="PS50109">
    <property type="entry name" value="HIS_KIN"/>
    <property type="match status" value="1"/>
</dbReference>
<evidence type="ECO:0000256" key="3">
    <source>
        <dbReference type="ARBA" id="ARBA00022679"/>
    </source>
</evidence>
<dbReference type="PRINTS" id="PR00344">
    <property type="entry name" value="BCTRLSENSOR"/>
</dbReference>
<evidence type="ECO:0000313" key="10">
    <source>
        <dbReference type="Proteomes" id="UP001595891"/>
    </source>
</evidence>
<accession>A0ABV9ER25</accession>
<dbReference type="InterPro" id="IPR004358">
    <property type="entry name" value="Sig_transdc_His_kin-like_C"/>
</dbReference>
<evidence type="ECO:0000256" key="5">
    <source>
        <dbReference type="ARBA" id="ARBA00023012"/>
    </source>
</evidence>
<comment type="catalytic activity">
    <reaction evidence="1">
        <text>ATP + protein L-histidine = ADP + protein N-phospho-L-histidine.</text>
        <dbReference type="EC" id="2.7.13.3"/>
    </reaction>
</comment>
<keyword evidence="5" id="KW-0902">Two-component regulatory system</keyword>
<dbReference type="GO" id="GO:0016301">
    <property type="term" value="F:kinase activity"/>
    <property type="evidence" value="ECO:0007669"/>
    <property type="project" value="UniProtKB-KW"/>
</dbReference>
<protein>
    <recommendedName>
        <fullName evidence="2">histidine kinase</fullName>
        <ecNumber evidence="2">2.7.13.3</ecNumber>
    </recommendedName>
</protein>
<keyword evidence="3" id="KW-0808">Transferase</keyword>
<dbReference type="Proteomes" id="UP001595891">
    <property type="component" value="Unassembled WGS sequence"/>
</dbReference>
<keyword evidence="4 9" id="KW-0418">Kinase</keyword>
<evidence type="ECO:0000256" key="7">
    <source>
        <dbReference type="SAM" id="Phobius"/>
    </source>
</evidence>
<dbReference type="SMART" id="SM00387">
    <property type="entry name" value="HATPase_c"/>
    <property type="match status" value="1"/>
</dbReference>
<keyword evidence="7" id="KW-0472">Membrane</keyword>
<evidence type="ECO:0000256" key="4">
    <source>
        <dbReference type="ARBA" id="ARBA00022777"/>
    </source>
</evidence>
<dbReference type="EC" id="2.7.13.3" evidence="2"/>
<keyword evidence="10" id="KW-1185">Reference proteome</keyword>
<dbReference type="EMBL" id="JBHSFN010000030">
    <property type="protein sequence ID" value="MFC4591244.1"/>
    <property type="molecule type" value="Genomic_DNA"/>
</dbReference>
<reference evidence="10" key="1">
    <citation type="journal article" date="2019" name="Int. J. Syst. Evol. Microbiol.">
        <title>The Global Catalogue of Microorganisms (GCM) 10K type strain sequencing project: providing services to taxonomists for standard genome sequencing and annotation.</title>
        <authorList>
            <consortium name="The Broad Institute Genomics Platform"/>
            <consortium name="The Broad Institute Genome Sequencing Center for Infectious Disease"/>
            <person name="Wu L."/>
            <person name="Ma J."/>
        </authorList>
    </citation>
    <scope>NUCLEOTIDE SEQUENCE [LARGE SCALE GENOMIC DNA]</scope>
    <source>
        <strain evidence="10">CCUG 49560</strain>
    </source>
</reference>
<sequence length="333" mass="35490">MEVFLGFRDAAGDDMRLELYLPEDQGGTTRRAVLVLLPMPLIGLVLLTLASAPLSMALARRMERTRAEGRAARDYGLAATELTRRDLARRLHDGVIPDLAGVGLLLQRARLTGGRRRETHAVTPDADPLGRAQDLPDADPLGHAQNLPDPDLLGHAQNLPDADLLGRAQDLLATDLRELRALLTELLPADPVGRDLGARLADLASHVRRSEDSGTVPAVHIDAIEDVPGGPALVLYRVAGELLRNAFRHARARTIRVGVTAQDVGGVAMIELTVTDDGTGFDPRHDPGSGHVGLRLVRRVVDDGGGRLTMVSAPGAGTTATVSVPRATAHPHH</sequence>